<comment type="caution">
    <text evidence="1">The sequence shown here is derived from an EMBL/GenBank/DDBJ whole genome shotgun (WGS) entry which is preliminary data.</text>
</comment>
<dbReference type="EMBL" id="JANPWB010000011">
    <property type="protein sequence ID" value="KAJ1130167.1"/>
    <property type="molecule type" value="Genomic_DNA"/>
</dbReference>
<keyword evidence="2" id="KW-1185">Reference proteome</keyword>
<accession>A0AAV7PPD5</accession>
<evidence type="ECO:0000313" key="1">
    <source>
        <dbReference type="EMBL" id="KAJ1130167.1"/>
    </source>
</evidence>
<dbReference type="AlphaFoldDB" id="A0AAV7PPD5"/>
<evidence type="ECO:0000313" key="2">
    <source>
        <dbReference type="Proteomes" id="UP001066276"/>
    </source>
</evidence>
<proteinExistence type="predicted"/>
<protein>
    <submittedName>
        <fullName evidence="1">Uncharacterized protein</fullName>
    </submittedName>
</protein>
<reference evidence="1" key="1">
    <citation type="journal article" date="2022" name="bioRxiv">
        <title>Sequencing and chromosome-scale assembly of the giantPleurodeles waltlgenome.</title>
        <authorList>
            <person name="Brown T."/>
            <person name="Elewa A."/>
            <person name="Iarovenko S."/>
            <person name="Subramanian E."/>
            <person name="Araus A.J."/>
            <person name="Petzold A."/>
            <person name="Susuki M."/>
            <person name="Suzuki K.-i.T."/>
            <person name="Hayashi T."/>
            <person name="Toyoda A."/>
            <person name="Oliveira C."/>
            <person name="Osipova E."/>
            <person name="Leigh N.D."/>
            <person name="Simon A."/>
            <person name="Yun M.H."/>
        </authorList>
    </citation>
    <scope>NUCLEOTIDE SEQUENCE</scope>
    <source>
        <strain evidence="1">20211129_DDA</strain>
        <tissue evidence="1">Liver</tissue>
    </source>
</reference>
<sequence>MGHPRCNTVLYFDHSEIHGPTLGSPTALQARRKTPQLRGQPVVRPMAWGHRGSEMRCRSAEIQLWFRFGCEALRWLWGRLRSSAGQRSCGEPIWLTGEACRLLRFSTVSDDVHFSAVHGFSASPQRRTTFLSWTPQVVFRGARRWRSWAKEEMES</sequence>
<organism evidence="1 2">
    <name type="scientific">Pleurodeles waltl</name>
    <name type="common">Iberian ribbed newt</name>
    <dbReference type="NCBI Taxonomy" id="8319"/>
    <lineage>
        <taxon>Eukaryota</taxon>
        <taxon>Metazoa</taxon>
        <taxon>Chordata</taxon>
        <taxon>Craniata</taxon>
        <taxon>Vertebrata</taxon>
        <taxon>Euteleostomi</taxon>
        <taxon>Amphibia</taxon>
        <taxon>Batrachia</taxon>
        <taxon>Caudata</taxon>
        <taxon>Salamandroidea</taxon>
        <taxon>Salamandridae</taxon>
        <taxon>Pleurodelinae</taxon>
        <taxon>Pleurodeles</taxon>
    </lineage>
</organism>
<dbReference type="Proteomes" id="UP001066276">
    <property type="component" value="Chromosome 7"/>
</dbReference>
<name>A0AAV7PPD5_PLEWA</name>
<gene>
    <name evidence="1" type="ORF">NDU88_008523</name>
</gene>